<evidence type="ECO:0000313" key="2">
    <source>
        <dbReference type="Proteomes" id="UP000234681"/>
    </source>
</evidence>
<organism evidence="1 2">
    <name type="scientific">Rattus norvegicus</name>
    <name type="common">Rat</name>
    <dbReference type="NCBI Taxonomy" id="10116"/>
    <lineage>
        <taxon>Eukaryota</taxon>
        <taxon>Metazoa</taxon>
        <taxon>Chordata</taxon>
        <taxon>Craniata</taxon>
        <taxon>Vertebrata</taxon>
        <taxon>Euteleostomi</taxon>
        <taxon>Mammalia</taxon>
        <taxon>Eutheria</taxon>
        <taxon>Euarchontoglires</taxon>
        <taxon>Glires</taxon>
        <taxon>Rodentia</taxon>
        <taxon>Myomorpha</taxon>
        <taxon>Muroidea</taxon>
        <taxon>Muridae</taxon>
        <taxon>Murinae</taxon>
        <taxon>Rattus</taxon>
    </lineage>
</organism>
<evidence type="ECO:0000313" key="1">
    <source>
        <dbReference type="EMBL" id="EDM07216.1"/>
    </source>
</evidence>
<reference evidence="1 2" key="1">
    <citation type="submission" date="2005-09" db="EMBL/GenBank/DDBJ databases">
        <authorList>
            <person name="Mural R.J."/>
            <person name="Li P.W."/>
            <person name="Adams M.D."/>
            <person name="Amanatides P.G."/>
            <person name="Baden-Tillson H."/>
            <person name="Barnstead M."/>
            <person name="Chin S.H."/>
            <person name="Dew I."/>
            <person name="Evans C.A."/>
            <person name="Ferriera S."/>
            <person name="Flanigan M."/>
            <person name="Fosler C."/>
            <person name="Glodek A."/>
            <person name="Gu Z."/>
            <person name="Holt R.A."/>
            <person name="Jennings D."/>
            <person name="Kraft C.L."/>
            <person name="Lu F."/>
            <person name="Nguyen T."/>
            <person name="Nusskern D.R."/>
            <person name="Pfannkoch C.M."/>
            <person name="Sitter C."/>
            <person name="Sutton G.G."/>
            <person name="Venter J.C."/>
            <person name="Wang Z."/>
            <person name="Woodage T."/>
            <person name="Zheng X.H."/>
            <person name="Zhong F."/>
        </authorList>
    </citation>
    <scope>NUCLEOTIDE SEQUENCE [LARGE SCALE GENOMIC DNA]</scope>
    <source>
        <strain>BN</strain>
        <strain evidence="2">Sprague-Dawley</strain>
    </source>
</reference>
<dbReference type="AlphaFoldDB" id="A6JBH0"/>
<sequence>MVAPSWVLDIKDLVHYTDISRELLQRSSHLVCPICSGQDMKS</sequence>
<gene>
    <name evidence="1" type="ORF">rCG_54579</name>
</gene>
<dbReference type="Proteomes" id="UP000234681">
    <property type="component" value="Chromosome 1"/>
</dbReference>
<accession>A6JBH0</accession>
<proteinExistence type="predicted"/>
<name>A6JBH0_RAT</name>
<protein>
    <submittedName>
        <fullName evidence="1">RCG54579</fullName>
    </submittedName>
</protein>
<dbReference type="EMBL" id="CH473979">
    <property type="protein sequence ID" value="EDM07216.1"/>
    <property type="molecule type" value="Genomic_DNA"/>
</dbReference>